<evidence type="ECO:0000313" key="2">
    <source>
        <dbReference type="EMBL" id="MCL9685053.1"/>
    </source>
</evidence>
<dbReference type="CDD" id="cd04301">
    <property type="entry name" value="NAT_SF"/>
    <property type="match status" value="1"/>
</dbReference>
<dbReference type="Pfam" id="PF13673">
    <property type="entry name" value="Acetyltransf_10"/>
    <property type="match status" value="1"/>
</dbReference>
<evidence type="ECO:0000313" key="3">
    <source>
        <dbReference type="Proteomes" id="UP001139721"/>
    </source>
</evidence>
<dbReference type="EMBL" id="JAJKBJ010000018">
    <property type="protein sequence ID" value="MCL9685053.1"/>
    <property type="molecule type" value="Genomic_DNA"/>
</dbReference>
<evidence type="ECO:0000259" key="1">
    <source>
        <dbReference type="PROSITE" id="PS51186"/>
    </source>
</evidence>
<dbReference type="PROSITE" id="PS51186">
    <property type="entry name" value="GNAT"/>
    <property type="match status" value="1"/>
</dbReference>
<reference evidence="2" key="1">
    <citation type="submission" date="2021-11" db="EMBL/GenBank/DDBJ databases">
        <title>Legionella maioricencis sp. nov., a new species isolated from hot water samples in Mallorca.</title>
        <authorList>
            <person name="Crespi S."/>
            <person name="Drasar V."/>
            <person name="Salva-Serra F."/>
            <person name="Jaen-Luchoro D."/>
            <person name="Pineiro-Iglesias B."/>
            <person name="Aliaga F."/>
            <person name="Fernandez-Juarez V."/>
            <person name="Coll G."/>
            <person name="Moore E.R.B."/>
            <person name="Bennasar-Figueras A."/>
        </authorList>
    </citation>
    <scope>NUCLEOTIDE SEQUENCE</scope>
    <source>
        <strain evidence="2">HCPI-6</strain>
    </source>
</reference>
<dbReference type="AlphaFoldDB" id="A0A9X2D2J1"/>
<dbReference type="Gene3D" id="3.40.630.30">
    <property type="match status" value="1"/>
</dbReference>
<feature type="domain" description="N-acetyltransferase" evidence="1">
    <location>
        <begin position="1"/>
        <end position="151"/>
    </location>
</feature>
<proteinExistence type="predicted"/>
<dbReference type="InterPro" id="IPR000182">
    <property type="entry name" value="GNAT_dom"/>
</dbReference>
<sequence length="154" mass="17771">MLPRNVMISDLEIINSLIRESKGFWGYSDAFLDDFMKQWGVKETYIHSNDLILFGKGEGLIGLYAFKINDDEAPELDLFFINRKQIGQGIGKIMWQHALDHALKHHWTEFKIIADPNAEPFYKRMGATTIGTFESFPGRFVPVMKMKLNIEAEL</sequence>
<dbReference type="Proteomes" id="UP001139721">
    <property type="component" value="Unassembled WGS sequence"/>
</dbReference>
<gene>
    <name evidence="2" type="ORF">LOX96_13175</name>
</gene>
<dbReference type="InterPro" id="IPR016181">
    <property type="entry name" value="Acyl_CoA_acyltransferase"/>
</dbReference>
<dbReference type="RefSeq" id="WP_250422609.1">
    <property type="nucleotide sequence ID" value="NZ_JAJKBJ010000018.1"/>
</dbReference>
<protein>
    <submittedName>
        <fullName evidence="2">GNAT family N-acetyltransferase</fullName>
    </submittedName>
</protein>
<dbReference type="SUPFAM" id="SSF55729">
    <property type="entry name" value="Acyl-CoA N-acyltransferases (Nat)"/>
    <property type="match status" value="1"/>
</dbReference>
<comment type="caution">
    <text evidence="2">The sequence shown here is derived from an EMBL/GenBank/DDBJ whole genome shotgun (WGS) entry which is preliminary data.</text>
</comment>
<accession>A0A9X2D2J1</accession>
<keyword evidence="3" id="KW-1185">Reference proteome</keyword>
<dbReference type="GO" id="GO:0016747">
    <property type="term" value="F:acyltransferase activity, transferring groups other than amino-acyl groups"/>
    <property type="evidence" value="ECO:0007669"/>
    <property type="project" value="InterPro"/>
</dbReference>
<name>A0A9X2D2J1_9GAMM</name>
<organism evidence="2 3">
    <name type="scientific">Legionella maioricensis</name>
    <dbReference type="NCBI Taxonomy" id="2896528"/>
    <lineage>
        <taxon>Bacteria</taxon>
        <taxon>Pseudomonadati</taxon>
        <taxon>Pseudomonadota</taxon>
        <taxon>Gammaproteobacteria</taxon>
        <taxon>Legionellales</taxon>
        <taxon>Legionellaceae</taxon>
        <taxon>Legionella</taxon>
    </lineage>
</organism>